<dbReference type="SUPFAM" id="SSF50156">
    <property type="entry name" value="PDZ domain-like"/>
    <property type="match status" value="1"/>
</dbReference>
<dbReference type="InterPro" id="IPR036034">
    <property type="entry name" value="PDZ_sf"/>
</dbReference>
<dbReference type="AlphaFoldDB" id="A0A4R1RB38"/>
<sequence>MSRIQKFGGYLVIALLSSLITAGIIIGVAPGWLAKNQNQPLNVLPAKYDMSANLASNSFVAARQKVAPAVVYIDTVSVVSTSPATPFGLPKEFFPPGFFDQQKQEQRGTGSGFIIREDGYILTNEHVVRGAQQLKVTLFGGKKFDGRVIGTDPTTDLAVVKVDAKNLPTVEMGSSADLMPGEWVMAIGNPYGLHDTVTAGIISAVGRSLEDPDQNGNLIQTDAAINPGNSGGPLVDLSGKVIGINEAIIANAQGLGFAIPIDLAKKISQELIEKGKVQRPATPWLGVALTEINDQIAEYYGLPSRDGAIIQVYSGSPAEKAKLQNGDIIREINRQKIKTPDDVVKIVKDSKVGKVLDLLVFREGKLLVFKVTLEARPQNLDEANNRNRVIPFQR</sequence>
<evidence type="ECO:0000313" key="6">
    <source>
        <dbReference type="EMBL" id="TCL62975.1"/>
    </source>
</evidence>
<keyword evidence="4" id="KW-0472">Membrane</keyword>
<dbReference type="OrthoDB" id="9758917at2"/>
<dbReference type="EMBL" id="SLUN01000022">
    <property type="protein sequence ID" value="TCL62975.1"/>
    <property type="molecule type" value="Genomic_DNA"/>
</dbReference>
<feature type="domain" description="PDZ" evidence="5">
    <location>
        <begin position="271"/>
        <end position="350"/>
    </location>
</feature>
<evidence type="ECO:0000256" key="3">
    <source>
        <dbReference type="ARBA" id="ARBA00022801"/>
    </source>
</evidence>
<name>A0A4R1RB38_HYDET</name>
<protein>
    <submittedName>
        <fullName evidence="6">Do/DeqQ family serine protease</fullName>
    </submittedName>
</protein>
<dbReference type="PANTHER" id="PTHR22939:SF129">
    <property type="entry name" value="SERINE PROTEASE HTRA2, MITOCHONDRIAL"/>
    <property type="match status" value="1"/>
</dbReference>
<dbReference type="SMART" id="SM00228">
    <property type="entry name" value="PDZ"/>
    <property type="match status" value="1"/>
</dbReference>
<evidence type="ECO:0000256" key="4">
    <source>
        <dbReference type="SAM" id="Phobius"/>
    </source>
</evidence>
<dbReference type="GO" id="GO:0006508">
    <property type="term" value="P:proteolysis"/>
    <property type="evidence" value="ECO:0007669"/>
    <property type="project" value="UniProtKB-KW"/>
</dbReference>
<dbReference type="Gene3D" id="2.30.42.10">
    <property type="match status" value="1"/>
</dbReference>
<gene>
    <name evidence="6" type="ORF">EDC14_102229</name>
</gene>
<keyword evidence="4" id="KW-1133">Transmembrane helix</keyword>
<dbReference type="Proteomes" id="UP000295008">
    <property type="component" value="Unassembled WGS sequence"/>
</dbReference>
<dbReference type="InterPro" id="IPR001478">
    <property type="entry name" value="PDZ"/>
</dbReference>
<dbReference type="Gene3D" id="2.40.10.10">
    <property type="entry name" value="Trypsin-like serine proteases"/>
    <property type="match status" value="2"/>
</dbReference>
<dbReference type="PRINTS" id="PR00834">
    <property type="entry name" value="PROTEASES2C"/>
</dbReference>
<dbReference type="InterPro" id="IPR001940">
    <property type="entry name" value="Peptidase_S1C"/>
</dbReference>
<evidence type="ECO:0000313" key="7">
    <source>
        <dbReference type="Proteomes" id="UP000295008"/>
    </source>
</evidence>
<dbReference type="RefSeq" id="WP_132015443.1">
    <property type="nucleotide sequence ID" value="NZ_SLUN01000022.1"/>
</dbReference>
<dbReference type="InterPro" id="IPR009003">
    <property type="entry name" value="Peptidase_S1_PA"/>
</dbReference>
<dbReference type="Pfam" id="PF13365">
    <property type="entry name" value="Trypsin_2"/>
    <property type="match status" value="1"/>
</dbReference>
<dbReference type="PANTHER" id="PTHR22939">
    <property type="entry name" value="SERINE PROTEASE FAMILY S1C HTRA-RELATED"/>
    <property type="match status" value="1"/>
</dbReference>
<proteinExistence type="inferred from homology"/>
<comment type="similarity">
    <text evidence="1">Belongs to the peptidase S1C family.</text>
</comment>
<organism evidence="6 7">
    <name type="scientific">Hydrogenispora ethanolica</name>
    <dbReference type="NCBI Taxonomy" id="1082276"/>
    <lineage>
        <taxon>Bacteria</taxon>
        <taxon>Bacillati</taxon>
        <taxon>Bacillota</taxon>
        <taxon>Hydrogenispora</taxon>
    </lineage>
</organism>
<evidence type="ECO:0000256" key="1">
    <source>
        <dbReference type="ARBA" id="ARBA00010541"/>
    </source>
</evidence>
<dbReference type="InterPro" id="IPR043504">
    <property type="entry name" value="Peptidase_S1_PA_chymotrypsin"/>
</dbReference>
<keyword evidence="4" id="KW-0812">Transmembrane</keyword>
<dbReference type="Pfam" id="PF17820">
    <property type="entry name" value="PDZ_6"/>
    <property type="match status" value="1"/>
</dbReference>
<dbReference type="SUPFAM" id="SSF50494">
    <property type="entry name" value="Trypsin-like serine proteases"/>
    <property type="match status" value="1"/>
</dbReference>
<keyword evidence="3" id="KW-0378">Hydrolase</keyword>
<evidence type="ECO:0000256" key="2">
    <source>
        <dbReference type="ARBA" id="ARBA00022670"/>
    </source>
</evidence>
<comment type="caution">
    <text evidence="6">The sequence shown here is derived from an EMBL/GenBank/DDBJ whole genome shotgun (WGS) entry which is preliminary data.</text>
</comment>
<keyword evidence="7" id="KW-1185">Reference proteome</keyword>
<dbReference type="PROSITE" id="PS50106">
    <property type="entry name" value="PDZ"/>
    <property type="match status" value="1"/>
</dbReference>
<accession>A0A4R1RB38</accession>
<feature type="transmembrane region" description="Helical" evidence="4">
    <location>
        <begin position="7"/>
        <end position="33"/>
    </location>
</feature>
<dbReference type="GO" id="GO:0004252">
    <property type="term" value="F:serine-type endopeptidase activity"/>
    <property type="evidence" value="ECO:0007669"/>
    <property type="project" value="InterPro"/>
</dbReference>
<keyword evidence="2 6" id="KW-0645">Protease</keyword>
<reference evidence="6 7" key="1">
    <citation type="submission" date="2019-03" db="EMBL/GenBank/DDBJ databases">
        <title>Genomic Encyclopedia of Type Strains, Phase IV (KMG-IV): sequencing the most valuable type-strain genomes for metagenomic binning, comparative biology and taxonomic classification.</title>
        <authorList>
            <person name="Goeker M."/>
        </authorList>
    </citation>
    <scope>NUCLEOTIDE SEQUENCE [LARGE SCALE GENOMIC DNA]</scope>
    <source>
        <strain evidence="6 7">LX-B</strain>
    </source>
</reference>
<evidence type="ECO:0000259" key="5">
    <source>
        <dbReference type="PROSITE" id="PS50106"/>
    </source>
</evidence>
<dbReference type="InterPro" id="IPR041489">
    <property type="entry name" value="PDZ_6"/>
</dbReference>